<dbReference type="GO" id="GO:0016020">
    <property type="term" value="C:membrane"/>
    <property type="evidence" value="ECO:0007669"/>
    <property type="project" value="TreeGrafter"/>
</dbReference>
<organism evidence="3 4">
    <name type="scientific">Babesia ovata</name>
    <dbReference type="NCBI Taxonomy" id="189622"/>
    <lineage>
        <taxon>Eukaryota</taxon>
        <taxon>Sar</taxon>
        <taxon>Alveolata</taxon>
        <taxon>Apicomplexa</taxon>
        <taxon>Aconoidasida</taxon>
        <taxon>Piroplasmida</taxon>
        <taxon>Babesiidae</taxon>
        <taxon>Babesia</taxon>
    </lineage>
</organism>
<dbReference type="OrthoDB" id="29773at2759"/>
<dbReference type="EMBL" id="BDSA01000001">
    <property type="protein sequence ID" value="GBE58634.1"/>
    <property type="molecule type" value="Genomic_DNA"/>
</dbReference>
<keyword evidence="2" id="KW-1133">Transmembrane helix</keyword>
<accession>A0A2H6K6K5</accession>
<feature type="region of interest" description="Disordered" evidence="1">
    <location>
        <begin position="96"/>
        <end position="129"/>
    </location>
</feature>
<feature type="transmembrane region" description="Helical" evidence="2">
    <location>
        <begin position="226"/>
        <end position="246"/>
    </location>
</feature>
<evidence type="ECO:0000313" key="4">
    <source>
        <dbReference type="Proteomes" id="UP000236319"/>
    </source>
</evidence>
<comment type="caution">
    <text evidence="3">The sequence shown here is derived from an EMBL/GenBank/DDBJ whole genome shotgun (WGS) entry which is preliminary data.</text>
</comment>
<sequence>MMGSESGDSILQEDIEFYGSVQHYTNNRADLTSADPGFYPYGIPVVKRNDIRNMAYMDTASTEVYLSQNVVRGDPDTAIDSESLLTVSLPYDDECDTDYEHSGGESSLSSRYALQGQEKEDESRSTDTQQKPFSINMELAIYMLIFVITNSAQPLLIFLLRQKGGTPNGTYTFLIPTYMAMICVGYYPTTKSIWEESWSYPLMLSGLDIVHQVVEKAGLVACGPSIYTIASSTNTMFLALLSSVVLRKRISGMTWASISLISGAIAISGLTQIEEITTTQIVGFFLVVIAALVNAFNSIISEDLLRKKKIEGPNLVCMMGMISLTIFFVWSLIFTIPQRHMLFDSKSAMNPFDLSSVLSILFVLFISNFFRSSVYYYIVKEAGSVCCGVLKAVRIIIVVAGSHALFSYADKSQVMTTGKVISSIVCSLGVIMYSVEHASIPKPKDA</sequence>
<dbReference type="PANTHER" id="PTHR13146">
    <property type="match status" value="1"/>
</dbReference>
<proteinExistence type="predicted"/>
<feature type="transmembrane region" description="Helical" evidence="2">
    <location>
        <begin position="139"/>
        <end position="159"/>
    </location>
</feature>
<evidence type="ECO:0000256" key="1">
    <source>
        <dbReference type="SAM" id="MobiDB-lite"/>
    </source>
</evidence>
<gene>
    <name evidence="3" type="ORF">BOVATA_001270</name>
</gene>
<dbReference type="RefSeq" id="XP_028864877.1">
    <property type="nucleotide sequence ID" value="XM_029009044.1"/>
</dbReference>
<dbReference type="Proteomes" id="UP000236319">
    <property type="component" value="Unassembled WGS sequence"/>
</dbReference>
<feature type="transmembrane region" description="Helical" evidence="2">
    <location>
        <begin position="312"/>
        <end position="336"/>
    </location>
</feature>
<protein>
    <submittedName>
        <fullName evidence="3">Transporter permease</fullName>
    </submittedName>
</protein>
<keyword evidence="2" id="KW-0472">Membrane</keyword>
<feature type="transmembrane region" description="Helical" evidence="2">
    <location>
        <begin position="279"/>
        <end position="300"/>
    </location>
</feature>
<evidence type="ECO:0000256" key="2">
    <source>
        <dbReference type="SAM" id="Phobius"/>
    </source>
</evidence>
<keyword evidence="4" id="KW-1185">Reference proteome</keyword>
<feature type="transmembrane region" description="Helical" evidence="2">
    <location>
        <begin position="253"/>
        <end position="273"/>
    </location>
</feature>
<reference evidence="3 4" key="1">
    <citation type="journal article" date="2017" name="BMC Genomics">
        <title>Whole-genome assembly of Babesia ovata and comparative genomics between closely related pathogens.</title>
        <authorList>
            <person name="Yamagishi J."/>
            <person name="Asada M."/>
            <person name="Hakimi H."/>
            <person name="Tanaka T.Q."/>
            <person name="Sugimoto C."/>
            <person name="Kawazu S."/>
        </authorList>
    </citation>
    <scope>NUCLEOTIDE SEQUENCE [LARGE SCALE GENOMIC DNA]</scope>
    <source>
        <strain evidence="3 4">Miyake</strain>
    </source>
</reference>
<feature type="transmembrane region" description="Helical" evidence="2">
    <location>
        <begin position="385"/>
        <end position="406"/>
    </location>
</feature>
<dbReference type="PANTHER" id="PTHR13146:SF1">
    <property type="entry name" value="SUGAR PHOSPHATE TRANSPORTER DOMAIN-CONTAINING PROTEIN"/>
    <property type="match status" value="1"/>
</dbReference>
<feature type="transmembrane region" description="Helical" evidence="2">
    <location>
        <begin position="418"/>
        <end position="435"/>
    </location>
</feature>
<keyword evidence="2" id="KW-0812">Transmembrane</keyword>
<dbReference type="AlphaFoldDB" id="A0A2H6K6K5"/>
<feature type="transmembrane region" description="Helical" evidence="2">
    <location>
        <begin position="356"/>
        <end position="378"/>
    </location>
</feature>
<dbReference type="VEuPathDB" id="PiroplasmaDB:BOVATA_001270"/>
<dbReference type="GeneID" id="39872404"/>
<feature type="transmembrane region" description="Helical" evidence="2">
    <location>
        <begin position="171"/>
        <end position="189"/>
    </location>
</feature>
<name>A0A2H6K6K5_9APIC</name>
<evidence type="ECO:0000313" key="3">
    <source>
        <dbReference type="EMBL" id="GBE58634.1"/>
    </source>
</evidence>